<reference evidence="1" key="1">
    <citation type="submission" date="2014-11" db="EMBL/GenBank/DDBJ databases">
        <authorList>
            <person name="Amaro Gonzalez C."/>
        </authorList>
    </citation>
    <scope>NUCLEOTIDE SEQUENCE</scope>
</reference>
<sequence length="14" mass="1478">MMRAGQTEGPVTSL</sequence>
<dbReference type="EMBL" id="GBXM01041195">
    <property type="protein sequence ID" value="JAH67382.1"/>
    <property type="molecule type" value="Transcribed_RNA"/>
</dbReference>
<proteinExistence type="predicted"/>
<reference evidence="1" key="2">
    <citation type="journal article" date="2015" name="Fish Shellfish Immunol.">
        <title>Early steps in the European eel (Anguilla anguilla)-Vibrio vulnificus interaction in the gills: Role of the RtxA13 toxin.</title>
        <authorList>
            <person name="Callol A."/>
            <person name="Pajuelo D."/>
            <person name="Ebbesson L."/>
            <person name="Teles M."/>
            <person name="MacKenzie S."/>
            <person name="Amaro C."/>
        </authorList>
    </citation>
    <scope>NUCLEOTIDE SEQUENCE</scope>
</reference>
<organism evidence="1">
    <name type="scientific">Anguilla anguilla</name>
    <name type="common">European freshwater eel</name>
    <name type="synonym">Muraena anguilla</name>
    <dbReference type="NCBI Taxonomy" id="7936"/>
    <lineage>
        <taxon>Eukaryota</taxon>
        <taxon>Metazoa</taxon>
        <taxon>Chordata</taxon>
        <taxon>Craniata</taxon>
        <taxon>Vertebrata</taxon>
        <taxon>Euteleostomi</taxon>
        <taxon>Actinopterygii</taxon>
        <taxon>Neopterygii</taxon>
        <taxon>Teleostei</taxon>
        <taxon>Anguilliformes</taxon>
        <taxon>Anguillidae</taxon>
        <taxon>Anguilla</taxon>
    </lineage>
</organism>
<evidence type="ECO:0000313" key="1">
    <source>
        <dbReference type="EMBL" id="JAH67382.1"/>
    </source>
</evidence>
<protein>
    <submittedName>
        <fullName evidence="1">Uncharacterized protein</fullName>
    </submittedName>
</protein>
<name>A0A0E9UNL7_ANGAN</name>
<accession>A0A0E9UNL7</accession>